<proteinExistence type="predicted"/>
<protein>
    <submittedName>
        <fullName evidence="4">LytTR family DNA-binding domain-containing protein</fullName>
    </submittedName>
</protein>
<accession>A0ABT8LDU4</accession>
<name>A0ABT8LDU4_9BACT</name>
<organism evidence="4 5">
    <name type="scientific">Agaribacillus aureus</name>
    <dbReference type="NCBI Taxonomy" id="3051825"/>
    <lineage>
        <taxon>Bacteria</taxon>
        <taxon>Pseudomonadati</taxon>
        <taxon>Bacteroidota</taxon>
        <taxon>Cytophagia</taxon>
        <taxon>Cytophagales</taxon>
        <taxon>Splendidivirgaceae</taxon>
        <taxon>Agaribacillus</taxon>
    </lineage>
</organism>
<dbReference type="InterPro" id="IPR046947">
    <property type="entry name" value="LytR-like"/>
</dbReference>
<dbReference type="Pfam" id="PF04397">
    <property type="entry name" value="LytTR"/>
    <property type="match status" value="1"/>
</dbReference>
<dbReference type="RefSeq" id="WP_346760599.1">
    <property type="nucleotide sequence ID" value="NZ_JAUJEB010000006.1"/>
</dbReference>
<dbReference type="InterPro" id="IPR001789">
    <property type="entry name" value="Sig_transdc_resp-reg_receiver"/>
</dbReference>
<dbReference type="SMART" id="SM00448">
    <property type="entry name" value="REC"/>
    <property type="match status" value="1"/>
</dbReference>
<dbReference type="PANTHER" id="PTHR37299">
    <property type="entry name" value="TRANSCRIPTIONAL REGULATOR-RELATED"/>
    <property type="match status" value="1"/>
</dbReference>
<dbReference type="EMBL" id="JAUJEB010000006">
    <property type="protein sequence ID" value="MDN5215261.1"/>
    <property type="molecule type" value="Genomic_DNA"/>
</dbReference>
<dbReference type="SUPFAM" id="SSF52172">
    <property type="entry name" value="CheY-like"/>
    <property type="match status" value="1"/>
</dbReference>
<feature type="domain" description="HTH LytTR-type" evidence="3">
    <location>
        <begin position="141"/>
        <end position="213"/>
    </location>
</feature>
<keyword evidence="4" id="KW-0238">DNA-binding</keyword>
<evidence type="ECO:0000313" key="5">
    <source>
        <dbReference type="Proteomes" id="UP001172083"/>
    </source>
</evidence>
<gene>
    <name evidence="4" type="ORF">QQ020_24495</name>
</gene>
<feature type="domain" description="Response regulatory" evidence="2">
    <location>
        <begin position="4"/>
        <end position="115"/>
    </location>
</feature>
<dbReference type="InterPro" id="IPR007492">
    <property type="entry name" value="LytTR_DNA-bd_dom"/>
</dbReference>
<reference evidence="4" key="1">
    <citation type="submission" date="2023-06" db="EMBL/GenBank/DDBJ databases">
        <title>Genomic of Agaribacillus aureum.</title>
        <authorList>
            <person name="Wang G."/>
        </authorList>
    </citation>
    <scope>NUCLEOTIDE SEQUENCE</scope>
    <source>
        <strain evidence="4">BMA12</strain>
    </source>
</reference>
<dbReference type="SMART" id="SM00850">
    <property type="entry name" value="LytTR"/>
    <property type="match status" value="1"/>
</dbReference>
<dbReference type="PROSITE" id="PS50110">
    <property type="entry name" value="RESPONSE_REGULATORY"/>
    <property type="match status" value="1"/>
</dbReference>
<evidence type="ECO:0000259" key="3">
    <source>
        <dbReference type="PROSITE" id="PS50930"/>
    </source>
</evidence>
<evidence type="ECO:0000259" key="2">
    <source>
        <dbReference type="PROSITE" id="PS50110"/>
    </source>
</evidence>
<evidence type="ECO:0000256" key="1">
    <source>
        <dbReference type="PROSITE-ProRule" id="PRU00169"/>
    </source>
</evidence>
<keyword evidence="5" id="KW-1185">Reference proteome</keyword>
<evidence type="ECO:0000313" key="4">
    <source>
        <dbReference type="EMBL" id="MDN5215261.1"/>
    </source>
</evidence>
<sequence length="244" mass="28050">MIINCIAIDDEPLALDILSAYVAKISFLKLQATFDNALQTLEYLKSNEVDLIFLDIEMDDLTGIQFLKVLKNRPHIIFTTAYENYALQGFELDAIDYLLKPISFERFVVAARKVYEKMAIREAGKPANDTDIIQNTREGYIFIKTGFQLQKVNLADIQYIEGQGDYLKIVTVNEKIMTLQNFKNLKKALPLDEFVRVHKSYLVSLAHIQCIEKNRIKIGDAIIPISETYGKHFFHLLQDKNLLP</sequence>
<feature type="modified residue" description="4-aspartylphosphate" evidence="1">
    <location>
        <position position="55"/>
    </location>
</feature>
<dbReference type="PANTHER" id="PTHR37299:SF1">
    <property type="entry name" value="STAGE 0 SPORULATION PROTEIN A HOMOLOG"/>
    <property type="match status" value="1"/>
</dbReference>
<dbReference type="PROSITE" id="PS50930">
    <property type="entry name" value="HTH_LYTTR"/>
    <property type="match status" value="1"/>
</dbReference>
<dbReference type="Gene3D" id="2.40.50.1020">
    <property type="entry name" value="LytTr DNA-binding domain"/>
    <property type="match status" value="1"/>
</dbReference>
<dbReference type="Gene3D" id="3.40.50.2300">
    <property type="match status" value="1"/>
</dbReference>
<dbReference type="Proteomes" id="UP001172083">
    <property type="component" value="Unassembled WGS sequence"/>
</dbReference>
<comment type="caution">
    <text evidence="4">The sequence shown here is derived from an EMBL/GenBank/DDBJ whole genome shotgun (WGS) entry which is preliminary data.</text>
</comment>
<dbReference type="GO" id="GO:0003677">
    <property type="term" value="F:DNA binding"/>
    <property type="evidence" value="ECO:0007669"/>
    <property type="project" value="UniProtKB-KW"/>
</dbReference>
<dbReference type="InterPro" id="IPR011006">
    <property type="entry name" value="CheY-like_superfamily"/>
</dbReference>
<keyword evidence="1" id="KW-0597">Phosphoprotein</keyword>
<dbReference type="Pfam" id="PF00072">
    <property type="entry name" value="Response_reg"/>
    <property type="match status" value="1"/>
</dbReference>